<feature type="region of interest" description="Disordered" evidence="1">
    <location>
        <begin position="299"/>
        <end position="334"/>
    </location>
</feature>
<dbReference type="EMBL" id="LT882683">
    <property type="protein sequence ID" value="SMY26778.1"/>
    <property type="molecule type" value="Genomic_DNA"/>
</dbReference>
<sequence>MDHSSISATTAAQAQPFSTRPSDFNAVYEVFQIVELLEQILLELPQDCYLLLSQRTCKAFRNTMKGSSKLQRHVFLLPSDSASGTPWNSMLATVADDFSKFPIVLMARRVMFDVDNLKAVFKYNGQLWALAKTGDTWIEVAKPLPVRRSGPRWRRRHKGPNLVSAWSLRRVANNEVLSCPIFDLASTSLRNMYITQPSAKMTVVLYSGHPNATTIQHGFEGRCNLSDSCVPKWRVFGHAFAKFEGQGKTVGKIFEEIDAIDGEYRTPVDWRYPAEIWHTSCRCESCQLERIPKEEEAEARARAMKKGLEENDNEDEKEEARVSATKMEVEEKNK</sequence>
<organism evidence="2 3">
    <name type="scientific">Zymoseptoria tritici ST99CH_1A5</name>
    <dbReference type="NCBI Taxonomy" id="1276529"/>
    <lineage>
        <taxon>Eukaryota</taxon>
        <taxon>Fungi</taxon>
        <taxon>Dikarya</taxon>
        <taxon>Ascomycota</taxon>
        <taxon>Pezizomycotina</taxon>
        <taxon>Dothideomycetes</taxon>
        <taxon>Dothideomycetidae</taxon>
        <taxon>Mycosphaerellales</taxon>
        <taxon>Mycosphaerellaceae</taxon>
        <taxon>Zymoseptoria</taxon>
    </lineage>
</organism>
<evidence type="ECO:0000256" key="1">
    <source>
        <dbReference type="SAM" id="MobiDB-lite"/>
    </source>
</evidence>
<protein>
    <recommendedName>
        <fullName evidence="4">F-box domain-containing protein</fullName>
    </recommendedName>
</protein>
<name>A0A1Y6LTQ0_ZYMTR</name>
<evidence type="ECO:0008006" key="4">
    <source>
        <dbReference type="Google" id="ProtNLM"/>
    </source>
</evidence>
<evidence type="ECO:0000313" key="3">
    <source>
        <dbReference type="Proteomes" id="UP000215453"/>
    </source>
</evidence>
<accession>A0A1Y6LTQ0</accession>
<dbReference type="AlphaFoldDB" id="A0A1Y6LTQ0"/>
<proteinExistence type="predicted"/>
<feature type="compositionally biased region" description="Basic and acidic residues" evidence="1">
    <location>
        <begin position="299"/>
        <end position="309"/>
    </location>
</feature>
<dbReference type="Proteomes" id="UP000215453">
    <property type="component" value="Chromosome 8"/>
</dbReference>
<gene>
    <name evidence="2" type="ORF">ZT1A5_G8222</name>
</gene>
<evidence type="ECO:0000313" key="2">
    <source>
        <dbReference type="EMBL" id="SMY26778.1"/>
    </source>
</evidence>
<reference evidence="2 3" key="1">
    <citation type="submission" date="2016-10" db="EMBL/GenBank/DDBJ databases">
        <authorList>
            <person name="Varghese N."/>
        </authorList>
    </citation>
    <scope>NUCLEOTIDE SEQUENCE [LARGE SCALE GENOMIC DNA]</scope>
</reference>